<feature type="transmembrane region" description="Helical" evidence="2">
    <location>
        <begin position="306"/>
        <end position="326"/>
    </location>
</feature>
<protein>
    <recommendedName>
        <fullName evidence="6">LPXTG cell wall anchor domain-containing protein</fullName>
    </recommendedName>
</protein>
<evidence type="ECO:0000256" key="2">
    <source>
        <dbReference type="SAM" id="Phobius"/>
    </source>
</evidence>
<feature type="region of interest" description="Disordered" evidence="1">
    <location>
        <begin position="130"/>
        <end position="159"/>
    </location>
</feature>
<organism evidence="4 5">
    <name type="scientific">Desmospora profundinema</name>
    <dbReference type="NCBI Taxonomy" id="1571184"/>
    <lineage>
        <taxon>Bacteria</taxon>
        <taxon>Bacillati</taxon>
        <taxon>Bacillota</taxon>
        <taxon>Bacilli</taxon>
        <taxon>Bacillales</taxon>
        <taxon>Thermoactinomycetaceae</taxon>
        <taxon>Desmospora</taxon>
    </lineage>
</organism>
<feature type="compositionally biased region" description="Acidic residues" evidence="1">
    <location>
        <begin position="130"/>
        <end position="152"/>
    </location>
</feature>
<proteinExistence type="predicted"/>
<keyword evidence="2" id="KW-0812">Transmembrane</keyword>
<sequence length="332" mass="35895">MQKWLKTGLFIALIALLATPMSAFATAEEDKYELDVASDVKDGTLTVTATIEGAESAESGEWQIVPLGPNKAGKPAHAQQSTDLSFTGSWSDLQPGKYCFQVHYTGKLDGQTANTVLKQVGKKDRVCVDVGEESKEEEEPKEEEPAPGEEPTEPPVSECTDFENISEEDFHEIAVDYKDSGDTIKVTATFPDAKNVEGAWELLAGLFDADEPVVVETKVAGNTVNFSIPKSQLSEDGDYLILVVFSGTVDGKECQWGLGFDGFFLEGEDTVTPPTKEVPKPKTPEGKERVIKNAQGGKMPNTAVPMVTNLAFGALLMVAGAGLLVFRRFSHR</sequence>
<keyword evidence="5" id="KW-1185">Reference proteome</keyword>
<dbReference type="RefSeq" id="WP_309862110.1">
    <property type="nucleotide sequence ID" value="NZ_JAVDQG010000001.1"/>
</dbReference>
<evidence type="ECO:0000313" key="5">
    <source>
        <dbReference type="Proteomes" id="UP001185012"/>
    </source>
</evidence>
<keyword evidence="3" id="KW-0732">Signal</keyword>
<feature type="chain" id="PRO_5046039035" description="LPXTG cell wall anchor domain-containing protein" evidence="3">
    <location>
        <begin position="28"/>
        <end position="332"/>
    </location>
</feature>
<dbReference type="EMBL" id="JAVDQG010000001">
    <property type="protein sequence ID" value="MDR6224629.1"/>
    <property type="molecule type" value="Genomic_DNA"/>
</dbReference>
<feature type="signal peptide" evidence="3">
    <location>
        <begin position="1"/>
        <end position="27"/>
    </location>
</feature>
<comment type="caution">
    <text evidence="4">The sequence shown here is derived from an EMBL/GenBank/DDBJ whole genome shotgun (WGS) entry which is preliminary data.</text>
</comment>
<dbReference type="Proteomes" id="UP001185012">
    <property type="component" value="Unassembled WGS sequence"/>
</dbReference>
<keyword evidence="2" id="KW-1133">Transmembrane helix</keyword>
<evidence type="ECO:0008006" key="6">
    <source>
        <dbReference type="Google" id="ProtNLM"/>
    </source>
</evidence>
<name>A0ABU1IIN7_9BACL</name>
<evidence type="ECO:0000256" key="3">
    <source>
        <dbReference type="SAM" id="SignalP"/>
    </source>
</evidence>
<gene>
    <name evidence="4" type="ORF">JOE21_000617</name>
</gene>
<evidence type="ECO:0000256" key="1">
    <source>
        <dbReference type="SAM" id="MobiDB-lite"/>
    </source>
</evidence>
<evidence type="ECO:0000313" key="4">
    <source>
        <dbReference type="EMBL" id="MDR6224629.1"/>
    </source>
</evidence>
<accession>A0ABU1IIN7</accession>
<reference evidence="4 5" key="1">
    <citation type="submission" date="2023-07" db="EMBL/GenBank/DDBJ databases">
        <title>Genomic Encyclopedia of Type Strains, Phase IV (KMG-IV): sequencing the most valuable type-strain genomes for metagenomic binning, comparative biology and taxonomic classification.</title>
        <authorList>
            <person name="Goeker M."/>
        </authorList>
    </citation>
    <scope>NUCLEOTIDE SEQUENCE [LARGE SCALE GENOMIC DNA]</scope>
    <source>
        <strain evidence="4 5">DSM 45903</strain>
    </source>
</reference>
<keyword evidence="2" id="KW-0472">Membrane</keyword>